<keyword evidence="1" id="KW-0732">Signal</keyword>
<accession>A0A9N8ZMC5</accession>
<evidence type="ECO:0000256" key="1">
    <source>
        <dbReference type="SAM" id="SignalP"/>
    </source>
</evidence>
<feature type="signal peptide" evidence="1">
    <location>
        <begin position="1"/>
        <end position="23"/>
    </location>
</feature>
<dbReference type="OrthoDB" id="1262810at2759"/>
<feature type="chain" id="PRO_5040210134" evidence="1">
    <location>
        <begin position="24"/>
        <end position="74"/>
    </location>
</feature>
<proteinExistence type="predicted"/>
<evidence type="ECO:0000313" key="2">
    <source>
        <dbReference type="EMBL" id="CAG8500565.1"/>
    </source>
</evidence>
<sequence>MEGLMSLQRLLMLIISLMTACRGEIPVTITSAKTNPSALGGLDGLMIELEDKTIDLSVASRITKLNKLLTEKIY</sequence>
<protein>
    <submittedName>
        <fullName evidence="2">11624_t:CDS:1</fullName>
    </submittedName>
</protein>
<evidence type="ECO:0000313" key="3">
    <source>
        <dbReference type="Proteomes" id="UP000789706"/>
    </source>
</evidence>
<dbReference type="AlphaFoldDB" id="A0A9N8ZMC5"/>
<name>A0A9N8ZMC5_9GLOM</name>
<keyword evidence="3" id="KW-1185">Reference proteome</keyword>
<dbReference type="EMBL" id="CAJVPK010000368">
    <property type="protein sequence ID" value="CAG8500565.1"/>
    <property type="molecule type" value="Genomic_DNA"/>
</dbReference>
<organism evidence="2 3">
    <name type="scientific">Diversispora eburnea</name>
    <dbReference type="NCBI Taxonomy" id="1213867"/>
    <lineage>
        <taxon>Eukaryota</taxon>
        <taxon>Fungi</taxon>
        <taxon>Fungi incertae sedis</taxon>
        <taxon>Mucoromycota</taxon>
        <taxon>Glomeromycotina</taxon>
        <taxon>Glomeromycetes</taxon>
        <taxon>Diversisporales</taxon>
        <taxon>Diversisporaceae</taxon>
        <taxon>Diversispora</taxon>
    </lineage>
</organism>
<gene>
    <name evidence="2" type="ORF">DEBURN_LOCUS4654</name>
</gene>
<dbReference type="Proteomes" id="UP000789706">
    <property type="component" value="Unassembled WGS sequence"/>
</dbReference>
<comment type="caution">
    <text evidence="2">The sequence shown here is derived from an EMBL/GenBank/DDBJ whole genome shotgun (WGS) entry which is preliminary data.</text>
</comment>
<reference evidence="2" key="1">
    <citation type="submission" date="2021-06" db="EMBL/GenBank/DDBJ databases">
        <authorList>
            <person name="Kallberg Y."/>
            <person name="Tangrot J."/>
            <person name="Rosling A."/>
        </authorList>
    </citation>
    <scope>NUCLEOTIDE SEQUENCE</scope>
    <source>
        <strain evidence="2">AZ414A</strain>
    </source>
</reference>